<dbReference type="AlphaFoldDB" id="A0A8K0Y2B8"/>
<accession>A0A8K0Y2B8</accession>
<feature type="region of interest" description="Disordered" evidence="1">
    <location>
        <begin position="135"/>
        <end position="160"/>
    </location>
</feature>
<protein>
    <submittedName>
        <fullName evidence="2">Uncharacterized protein</fullName>
    </submittedName>
</protein>
<dbReference type="RefSeq" id="WP_202688078.1">
    <property type="nucleotide sequence ID" value="NZ_JAESVN010000003.1"/>
</dbReference>
<keyword evidence="3" id="KW-1185">Reference proteome</keyword>
<comment type="caution">
    <text evidence="2">The sequence shown here is derived from an EMBL/GenBank/DDBJ whole genome shotgun (WGS) entry which is preliminary data.</text>
</comment>
<evidence type="ECO:0000256" key="1">
    <source>
        <dbReference type="SAM" id="MobiDB-lite"/>
    </source>
</evidence>
<dbReference type="EMBL" id="JAESVN010000003">
    <property type="protein sequence ID" value="MBL4917254.1"/>
    <property type="molecule type" value="Genomic_DNA"/>
</dbReference>
<evidence type="ECO:0000313" key="3">
    <source>
        <dbReference type="Proteomes" id="UP000648908"/>
    </source>
</evidence>
<evidence type="ECO:0000313" key="2">
    <source>
        <dbReference type="EMBL" id="MBL4917254.1"/>
    </source>
</evidence>
<sequence length="160" mass="17725">MKFNPLNWSEVKPNEKIETGKGILRLRASQTAALYIEAQGVEALYGLGADFDVEVSEAVAFRVDAPKGTRVFHYRPGNTSFEPTGEVYTNIDRMPDESGTLAEVLRARRVFELEQRAMLREMRAETAKQLKLLKAQNKASLVEPSPAPAPADPPAPDPEE</sequence>
<dbReference type="Proteomes" id="UP000648908">
    <property type="component" value="Unassembled WGS sequence"/>
</dbReference>
<organism evidence="2 3">
    <name type="scientific">Szabonella alba</name>
    <dbReference type="NCBI Taxonomy" id="2804194"/>
    <lineage>
        <taxon>Bacteria</taxon>
        <taxon>Pseudomonadati</taxon>
        <taxon>Pseudomonadota</taxon>
        <taxon>Alphaproteobacteria</taxon>
        <taxon>Rhodobacterales</taxon>
        <taxon>Paracoccaceae</taxon>
        <taxon>Szabonella</taxon>
    </lineage>
</organism>
<gene>
    <name evidence="2" type="ORF">JL811_08455</name>
</gene>
<feature type="compositionally biased region" description="Pro residues" evidence="1">
    <location>
        <begin position="145"/>
        <end position="160"/>
    </location>
</feature>
<reference evidence="2" key="1">
    <citation type="submission" date="2021-01" db="EMBL/GenBank/DDBJ databases">
        <title>Tabrizicola alba sp. nov. a motile alkaliphilic bacterium isolated from a soda lake.</title>
        <authorList>
            <person name="Szuroczki S."/>
            <person name="Abbaszade G."/>
            <person name="Schumann P."/>
            <person name="Toth E."/>
        </authorList>
    </citation>
    <scope>NUCLEOTIDE SEQUENCE</scope>
    <source>
        <strain evidence="2">DMG-N-6</strain>
    </source>
</reference>
<name>A0A8K0Y2B8_9RHOB</name>
<proteinExistence type="predicted"/>